<feature type="region of interest" description="Disordered" evidence="1">
    <location>
        <begin position="64"/>
        <end position="91"/>
    </location>
</feature>
<evidence type="ECO:0000313" key="2">
    <source>
        <dbReference type="EMBL" id="GLK12316.1"/>
    </source>
</evidence>
<name>A0A9W6I5C2_9ACTN</name>
<reference evidence="2" key="2">
    <citation type="submission" date="2023-01" db="EMBL/GenBank/DDBJ databases">
        <authorList>
            <person name="Sun Q."/>
            <person name="Evtushenko L."/>
        </authorList>
    </citation>
    <scope>NUCLEOTIDE SEQUENCE</scope>
    <source>
        <strain evidence="2">VKM Ac-2007</strain>
    </source>
</reference>
<dbReference type="EMBL" id="BSEV01000015">
    <property type="protein sequence ID" value="GLK12316.1"/>
    <property type="molecule type" value="Genomic_DNA"/>
</dbReference>
<comment type="caution">
    <text evidence="2">The sequence shown here is derived from an EMBL/GenBank/DDBJ whole genome shotgun (WGS) entry which is preliminary data.</text>
</comment>
<protein>
    <submittedName>
        <fullName evidence="2">Uncharacterized protein</fullName>
    </submittedName>
</protein>
<evidence type="ECO:0000313" key="3">
    <source>
        <dbReference type="Proteomes" id="UP001143474"/>
    </source>
</evidence>
<dbReference type="Proteomes" id="UP001143474">
    <property type="component" value="Unassembled WGS sequence"/>
</dbReference>
<keyword evidence="3" id="KW-1185">Reference proteome</keyword>
<dbReference type="AlphaFoldDB" id="A0A9W6I5C2"/>
<sequence length="91" mass="9781">MQDLWRGLGGTAGLRPHTVSNAAFWEKPRHVPNASIEVRRGPRWASGTWADRFARAGRAVRSTPRLRPFPGPAARVRAGADIVKSPSGGAA</sequence>
<reference evidence="2" key="1">
    <citation type="journal article" date="2014" name="Int. J. Syst. Evol. Microbiol.">
        <title>Complete genome sequence of Corynebacterium casei LMG S-19264T (=DSM 44701T), isolated from a smear-ripened cheese.</title>
        <authorList>
            <consortium name="US DOE Joint Genome Institute (JGI-PGF)"/>
            <person name="Walter F."/>
            <person name="Albersmeier A."/>
            <person name="Kalinowski J."/>
            <person name="Ruckert C."/>
        </authorList>
    </citation>
    <scope>NUCLEOTIDE SEQUENCE</scope>
    <source>
        <strain evidence="2">VKM Ac-2007</strain>
    </source>
</reference>
<accession>A0A9W6I5C2</accession>
<proteinExistence type="predicted"/>
<organism evidence="2 3">
    <name type="scientific">Streptosporangium carneum</name>
    <dbReference type="NCBI Taxonomy" id="47481"/>
    <lineage>
        <taxon>Bacteria</taxon>
        <taxon>Bacillati</taxon>
        <taxon>Actinomycetota</taxon>
        <taxon>Actinomycetes</taxon>
        <taxon>Streptosporangiales</taxon>
        <taxon>Streptosporangiaceae</taxon>
        <taxon>Streptosporangium</taxon>
    </lineage>
</organism>
<gene>
    <name evidence="2" type="ORF">GCM10017600_57250</name>
</gene>
<evidence type="ECO:0000256" key="1">
    <source>
        <dbReference type="SAM" id="MobiDB-lite"/>
    </source>
</evidence>